<comment type="caution">
    <text evidence="14">The sequence shown here is derived from an EMBL/GenBank/DDBJ whole genome shotgun (WGS) entry which is preliminary data.</text>
</comment>
<feature type="transmembrane region" description="Helical" evidence="13">
    <location>
        <begin position="88"/>
        <end position="107"/>
    </location>
</feature>
<dbReference type="PRINTS" id="PR00385">
    <property type="entry name" value="P450"/>
</dbReference>
<feature type="transmembrane region" description="Helical" evidence="13">
    <location>
        <begin position="60"/>
        <end position="82"/>
    </location>
</feature>
<evidence type="ECO:0000256" key="10">
    <source>
        <dbReference type="ARBA" id="ARBA00023033"/>
    </source>
</evidence>
<dbReference type="OrthoDB" id="6692864at2759"/>
<dbReference type="Proteomes" id="UP000664203">
    <property type="component" value="Unassembled WGS sequence"/>
</dbReference>
<dbReference type="GO" id="GO:0016705">
    <property type="term" value="F:oxidoreductase activity, acting on paired donors, with incorporation or reduction of molecular oxygen"/>
    <property type="evidence" value="ECO:0007669"/>
    <property type="project" value="InterPro"/>
</dbReference>
<dbReference type="Gene3D" id="1.10.630.10">
    <property type="entry name" value="Cytochrome P450"/>
    <property type="match status" value="1"/>
</dbReference>
<comment type="similarity">
    <text evidence="3">Belongs to the cytochrome P450 family.</text>
</comment>
<dbReference type="PRINTS" id="PR00463">
    <property type="entry name" value="EP450I"/>
</dbReference>
<evidence type="ECO:0000256" key="3">
    <source>
        <dbReference type="ARBA" id="ARBA00010617"/>
    </source>
</evidence>
<comment type="cofactor">
    <cofactor evidence="1 12">
        <name>heme</name>
        <dbReference type="ChEBI" id="CHEBI:30413"/>
    </cofactor>
</comment>
<name>A0A8H3G6V8_9LECA</name>
<dbReference type="SUPFAM" id="SSF48264">
    <property type="entry name" value="Cytochrome P450"/>
    <property type="match status" value="1"/>
</dbReference>
<evidence type="ECO:0000256" key="1">
    <source>
        <dbReference type="ARBA" id="ARBA00001971"/>
    </source>
</evidence>
<keyword evidence="7 13" id="KW-1133">Transmembrane helix</keyword>
<evidence type="ECO:0000256" key="12">
    <source>
        <dbReference type="PIRSR" id="PIRSR602401-1"/>
    </source>
</evidence>
<dbReference type="InterPro" id="IPR050121">
    <property type="entry name" value="Cytochrome_P450_monoxygenase"/>
</dbReference>
<evidence type="ECO:0000256" key="9">
    <source>
        <dbReference type="ARBA" id="ARBA00023004"/>
    </source>
</evidence>
<dbReference type="GO" id="GO:0004497">
    <property type="term" value="F:monooxygenase activity"/>
    <property type="evidence" value="ECO:0007669"/>
    <property type="project" value="UniProtKB-KW"/>
</dbReference>
<keyword evidence="15" id="KW-1185">Reference proteome</keyword>
<keyword evidence="5 13" id="KW-0812">Transmembrane</keyword>
<evidence type="ECO:0000256" key="13">
    <source>
        <dbReference type="SAM" id="Phobius"/>
    </source>
</evidence>
<dbReference type="InterPro" id="IPR002401">
    <property type="entry name" value="Cyt_P450_E_grp-I"/>
</dbReference>
<comment type="subcellular location">
    <subcellularLocation>
        <location evidence="2">Membrane</location>
    </subcellularLocation>
</comment>
<dbReference type="GO" id="GO:0016020">
    <property type="term" value="C:membrane"/>
    <property type="evidence" value="ECO:0007669"/>
    <property type="project" value="UniProtKB-SubCell"/>
</dbReference>
<dbReference type="GO" id="GO:1902181">
    <property type="term" value="P:verruculogen biosynthetic process"/>
    <property type="evidence" value="ECO:0007669"/>
    <property type="project" value="UniProtKB-ARBA"/>
</dbReference>
<evidence type="ECO:0000256" key="7">
    <source>
        <dbReference type="ARBA" id="ARBA00022989"/>
    </source>
</evidence>
<dbReference type="PANTHER" id="PTHR24305">
    <property type="entry name" value="CYTOCHROME P450"/>
    <property type="match status" value="1"/>
</dbReference>
<keyword evidence="10" id="KW-0503">Monooxygenase</keyword>
<keyword evidence="4 12" id="KW-0349">Heme</keyword>
<keyword evidence="11 13" id="KW-0472">Membrane</keyword>
<evidence type="ECO:0000256" key="11">
    <source>
        <dbReference type="ARBA" id="ARBA00023136"/>
    </source>
</evidence>
<evidence type="ECO:0000256" key="2">
    <source>
        <dbReference type="ARBA" id="ARBA00004370"/>
    </source>
</evidence>
<feature type="transmembrane region" description="Helical" evidence="13">
    <location>
        <begin position="365"/>
        <end position="386"/>
    </location>
</feature>
<dbReference type="GO" id="GO:0020037">
    <property type="term" value="F:heme binding"/>
    <property type="evidence" value="ECO:0007669"/>
    <property type="project" value="InterPro"/>
</dbReference>
<evidence type="ECO:0000256" key="4">
    <source>
        <dbReference type="ARBA" id="ARBA00022617"/>
    </source>
</evidence>
<dbReference type="Pfam" id="PF00067">
    <property type="entry name" value="p450"/>
    <property type="match status" value="1"/>
</dbReference>
<dbReference type="GO" id="GO:0005506">
    <property type="term" value="F:iron ion binding"/>
    <property type="evidence" value="ECO:0007669"/>
    <property type="project" value="InterPro"/>
</dbReference>
<reference evidence="14" key="1">
    <citation type="submission" date="2021-03" db="EMBL/GenBank/DDBJ databases">
        <authorList>
            <person name="Tagirdzhanova G."/>
        </authorList>
    </citation>
    <scope>NUCLEOTIDE SEQUENCE</scope>
</reference>
<sequence length="567" mass="64405">MIGCPTLPITRRPPSSFLDPKQVMDRYCSISCGTAASVGVLSHVLYFVRGEHHQHTLQFLQILFYGFLSSSLILAPLLQVQYAQAMQLTFMLIGSYLTALWTSMLIYRVSFHRLNAFPGPRLAKLSKFYQLFTGLRLDAFRRSHEAHQRYGRFVRTGPNELSVISPGAPAAILGPRSSCIRSPWYDYSLYQSMESLHSTRDVAAHEARRRVWDHGFSVKALRDYEGRVTGYTHELIEKISTLSGTTMNASAWFNYWSFDVMGDFAFGKSFNMLKTGKNHFAIDWLESSMILLGIFSPIPWAVPVGSIAPIVGRCFRRFIRWCNEQVDERRDIKTTVPDITSWLLKTAHDKNDVEATKWLHGDSRLLIVAGSDTVAIVLTYIFYYLARNPTHTQKLREELKPLMLSGEPFNVRMVQNAKHLNGVINEALRLHPPTPSGGFRTTPPDGITVDGVFIPGGVNLNVPIYALGRSEECFVRPDDFVPERWYSKPELILDRSGFAPFSLGPYGCIGKELAKMEMRTVVPLLISRFDVRLAPGEDGSRLLYKSRDAFTMRLEELRVIFEERKRG</sequence>
<evidence type="ECO:0000313" key="15">
    <source>
        <dbReference type="Proteomes" id="UP000664203"/>
    </source>
</evidence>
<dbReference type="PANTHER" id="PTHR24305:SF187">
    <property type="entry name" value="P450, PUTATIVE (EUROFUNG)-RELATED"/>
    <property type="match status" value="1"/>
</dbReference>
<dbReference type="InterPro" id="IPR036396">
    <property type="entry name" value="Cyt_P450_sf"/>
</dbReference>
<dbReference type="CDD" id="cd11061">
    <property type="entry name" value="CYP67-like"/>
    <property type="match status" value="1"/>
</dbReference>
<keyword evidence="6 12" id="KW-0479">Metal-binding</keyword>
<dbReference type="EMBL" id="CAJPDR010000372">
    <property type="protein sequence ID" value="CAF9934213.1"/>
    <property type="molecule type" value="Genomic_DNA"/>
</dbReference>
<accession>A0A8H3G6V8</accession>
<keyword evidence="9 12" id="KW-0408">Iron</keyword>
<evidence type="ECO:0000313" key="14">
    <source>
        <dbReference type="EMBL" id="CAF9934213.1"/>
    </source>
</evidence>
<evidence type="ECO:0008006" key="16">
    <source>
        <dbReference type="Google" id="ProtNLM"/>
    </source>
</evidence>
<organism evidence="14 15">
    <name type="scientific">Alectoria fallacina</name>
    <dbReference type="NCBI Taxonomy" id="1903189"/>
    <lineage>
        <taxon>Eukaryota</taxon>
        <taxon>Fungi</taxon>
        <taxon>Dikarya</taxon>
        <taxon>Ascomycota</taxon>
        <taxon>Pezizomycotina</taxon>
        <taxon>Lecanoromycetes</taxon>
        <taxon>OSLEUM clade</taxon>
        <taxon>Lecanoromycetidae</taxon>
        <taxon>Lecanorales</taxon>
        <taxon>Lecanorineae</taxon>
        <taxon>Parmeliaceae</taxon>
        <taxon>Alectoria</taxon>
    </lineage>
</organism>
<evidence type="ECO:0000256" key="5">
    <source>
        <dbReference type="ARBA" id="ARBA00022692"/>
    </source>
</evidence>
<protein>
    <recommendedName>
        <fullName evidence="16">Cytochrome P450</fullName>
    </recommendedName>
</protein>
<evidence type="ECO:0000256" key="6">
    <source>
        <dbReference type="ARBA" id="ARBA00022723"/>
    </source>
</evidence>
<dbReference type="FunFam" id="1.10.630.10:FF:000063">
    <property type="entry name" value="Cytochrome P450 monooxygenase"/>
    <property type="match status" value="1"/>
</dbReference>
<feature type="binding site" description="axial binding residue" evidence="12">
    <location>
        <position position="508"/>
    </location>
    <ligand>
        <name>heme</name>
        <dbReference type="ChEBI" id="CHEBI:30413"/>
    </ligand>
    <ligandPart>
        <name>Fe</name>
        <dbReference type="ChEBI" id="CHEBI:18248"/>
    </ligandPart>
</feature>
<dbReference type="AlphaFoldDB" id="A0A8H3G6V8"/>
<evidence type="ECO:0000256" key="8">
    <source>
        <dbReference type="ARBA" id="ARBA00023002"/>
    </source>
</evidence>
<feature type="transmembrane region" description="Helical" evidence="13">
    <location>
        <begin position="27"/>
        <end position="48"/>
    </location>
</feature>
<gene>
    <name evidence="14" type="ORF">ALECFALPRED_005889</name>
</gene>
<dbReference type="InterPro" id="IPR001128">
    <property type="entry name" value="Cyt_P450"/>
</dbReference>
<keyword evidence="8" id="KW-0560">Oxidoreductase</keyword>
<proteinExistence type="inferred from homology"/>